<dbReference type="PANTHER" id="PTHR34071:SF2">
    <property type="entry name" value="FLAVIN-NUCLEOTIDE-BINDING PROTEIN"/>
    <property type="match status" value="1"/>
</dbReference>
<sequence length="155" mass="17129">MFREIQNTKKTLPAGSVEEILKAGEEGVLATCGEDGHPYATPLNYVYHNGAIYFHCALTGHKLDNIAFNSKVSFCVYVDAELVPSKFSIKFKSVVVFGKAEEVSGEEKKEALLALVHRLSPDHIPAGEKYIHNDMDKTRVIKINIEHATAKGRAN</sequence>
<dbReference type="HOGENOM" id="CLU_067890_2_2_7"/>
<dbReference type="InterPro" id="IPR012349">
    <property type="entry name" value="Split_barrel_FMN-bd"/>
</dbReference>
<name>C6C0Q3_MARSD</name>
<evidence type="ECO:0000313" key="2">
    <source>
        <dbReference type="Proteomes" id="UP000002601"/>
    </source>
</evidence>
<dbReference type="EMBL" id="CP001649">
    <property type="protein sequence ID" value="ACS81000.1"/>
    <property type="molecule type" value="Genomic_DNA"/>
</dbReference>
<dbReference type="SUPFAM" id="SSF50475">
    <property type="entry name" value="FMN-binding split barrel"/>
    <property type="match status" value="1"/>
</dbReference>
<dbReference type="InterPro" id="IPR024747">
    <property type="entry name" value="Pyridox_Oxase-rel"/>
</dbReference>
<protein>
    <submittedName>
        <fullName evidence="1">Pyridoxamine 5'-phosphate oxidase-related FMN-binding</fullName>
    </submittedName>
</protein>
<dbReference type="eggNOG" id="COG3467">
    <property type="taxonomic scope" value="Bacteria"/>
</dbReference>
<gene>
    <name evidence="1" type="ordered locus">Desal_2948</name>
</gene>
<dbReference type="Gene3D" id="2.30.110.10">
    <property type="entry name" value="Electron Transport, Fmn-binding Protein, Chain A"/>
    <property type="match status" value="1"/>
</dbReference>
<keyword evidence="2" id="KW-1185">Reference proteome</keyword>
<dbReference type="AlphaFoldDB" id="C6C0Q3"/>
<dbReference type="Pfam" id="PF12900">
    <property type="entry name" value="Pyridox_ox_2"/>
    <property type="match status" value="1"/>
</dbReference>
<dbReference type="RefSeq" id="WP_015852816.1">
    <property type="nucleotide sequence ID" value="NC_012881.1"/>
</dbReference>
<dbReference type="Proteomes" id="UP000002601">
    <property type="component" value="Chromosome"/>
</dbReference>
<organism evidence="1 2">
    <name type="scientific">Maridesulfovibrio salexigens (strain ATCC 14822 / DSM 2638 / NCIMB 8403 / VKM B-1763)</name>
    <name type="common">Desulfovibrio salexigens</name>
    <dbReference type="NCBI Taxonomy" id="526222"/>
    <lineage>
        <taxon>Bacteria</taxon>
        <taxon>Pseudomonadati</taxon>
        <taxon>Thermodesulfobacteriota</taxon>
        <taxon>Desulfovibrionia</taxon>
        <taxon>Desulfovibrionales</taxon>
        <taxon>Desulfovibrionaceae</taxon>
        <taxon>Maridesulfovibrio</taxon>
    </lineage>
</organism>
<evidence type="ECO:0000313" key="1">
    <source>
        <dbReference type="EMBL" id="ACS81000.1"/>
    </source>
</evidence>
<dbReference type="STRING" id="526222.Desal_2948"/>
<dbReference type="KEGG" id="dsa:Desal_2948"/>
<reference evidence="1 2" key="1">
    <citation type="submission" date="2009-06" db="EMBL/GenBank/DDBJ databases">
        <title>Complete sequence of Desulfovibrio salexigens DSM 2638.</title>
        <authorList>
            <consortium name="US DOE Joint Genome Institute"/>
            <person name="Lucas S."/>
            <person name="Copeland A."/>
            <person name="Lapidus A."/>
            <person name="Glavina del Rio T."/>
            <person name="Tice H."/>
            <person name="Bruce D."/>
            <person name="Goodwin L."/>
            <person name="Pitluck S."/>
            <person name="Munk A.C."/>
            <person name="Brettin T."/>
            <person name="Detter J.C."/>
            <person name="Han C."/>
            <person name="Tapia R."/>
            <person name="Larimer F."/>
            <person name="Land M."/>
            <person name="Hauser L."/>
            <person name="Kyrpides N."/>
            <person name="Anderson I."/>
            <person name="Wall J.D."/>
            <person name="Arkin A.P."/>
            <person name="Dehal P."/>
            <person name="Chivian D."/>
            <person name="Giles B."/>
            <person name="Hazen T.C."/>
        </authorList>
    </citation>
    <scope>NUCLEOTIDE SEQUENCE [LARGE SCALE GENOMIC DNA]</scope>
    <source>
        <strain evidence="2">ATCC 14822 / DSM 2638 / NCIMB 8403 / VKM B-1763</strain>
    </source>
</reference>
<dbReference type="OrthoDB" id="9794935at2"/>
<dbReference type="PANTHER" id="PTHR34071">
    <property type="entry name" value="5-NITROIMIDAZOLE ANTIBIOTICS RESISTANCE PROTEIN, NIMA-FAMILY-RELATED PROTEIN-RELATED"/>
    <property type="match status" value="1"/>
</dbReference>
<accession>C6C0Q3</accession>
<proteinExistence type="predicted"/>